<keyword evidence="2" id="KW-1185">Reference proteome</keyword>
<accession>A0AAN9MXT8</accession>
<protein>
    <submittedName>
        <fullName evidence="1">Uncharacterized protein</fullName>
    </submittedName>
</protein>
<dbReference type="AlphaFoldDB" id="A0AAN9MXT8"/>
<organism evidence="1 2">
    <name type="scientific">Canavalia gladiata</name>
    <name type="common">Sword bean</name>
    <name type="synonym">Dolichos gladiatus</name>
    <dbReference type="NCBI Taxonomy" id="3824"/>
    <lineage>
        <taxon>Eukaryota</taxon>
        <taxon>Viridiplantae</taxon>
        <taxon>Streptophyta</taxon>
        <taxon>Embryophyta</taxon>
        <taxon>Tracheophyta</taxon>
        <taxon>Spermatophyta</taxon>
        <taxon>Magnoliopsida</taxon>
        <taxon>eudicotyledons</taxon>
        <taxon>Gunneridae</taxon>
        <taxon>Pentapetalae</taxon>
        <taxon>rosids</taxon>
        <taxon>fabids</taxon>
        <taxon>Fabales</taxon>
        <taxon>Fabaceae</taxon>
        <taxon>Papilionoideae</taxon>
        <taxon>50 kb inversion clade</taxon>
        <taxon>NPAAA clade</taxon>
        <taxon>indigoferoid/millettioid clade</taxon>
        <taxon>Phaseoleae</taxon>
        <taxon>Canavalia</taxon>
    </lineage>
</organism>
<sequence length="87" mass="9925">MEKGAMEMNLGAAWRREEKEKREKKINGAMVGVKYIDNGSEVMRVVMVVQRVSIMEIEGSIMRVLVPLRAVNLVEISNYTNFLGRHS</sequence>
<name>A0AAN9MXT8_CANGL</name>
<comment type="caution">
    <text evidence="1">The sequence shown here is derived from an EMBL/GenBank/DDBJ whole genome shotgun (WGS) entry which is preliminary data.</text>
</comment>
<gene>
    <name evidence="1" type="ORF">VNO77_02199</name>
</gene>
<evidence type="ECO:0000313" key="2">
    <source>
        <dbReference type="Proteomes" id="UP001367508"/>
    </source>
</evidence>
<dbReference type="EMBL" id="JAYMYQ010000001">
    <property type="protein sequence ID" value="KAK7360217.1"/>
    <property type="molecule type" value="Genomic_DNA"/>
</dbReference>
<evidence type="ECO:0000313" key="1">
    <source>
        <dbReference type="EMBL" id="KAK7360217.1"/>
    </source>
</evidence>
<dbReference type="Proteomes" id="UP001367508">
    <property type="component" value="Unassembled WGS sequence"/>
</dbReference>
<reference evidence="1 2" key="1">
    <citation type="submission" date="2024-01" db="EMBL/GenBank/DDBJ databases">
        <title>The genomes of 5 underutilized Papilionoideae crops provide insights into root nodulation and disease resistanc.</title>
        <authorList>
            <person name="Jiang F."/>
        </authorList>
    </citation>
    <scope>NUCLEOTIDE SEQUENCE [LARGE SCALE GENOMIC DNA]</scope>
    <source>
        <strain evidence="1">LVBAO_FW01</strain>
        <tissue evidence="1">Leaves</tissue>
    </source>
</reference>
<proteinExistence type="predicted"/>